<dbReference type="AlphaFoldDB" id="A0A834WGC3"/>
<name>A0A834WGC3_9FABA</name>
<feature type="compositionally biased region" description="Basic and acidic residues" evidence="1">
    <location>
        <begin position="1"/>
        <end position="46"/>
    </location>
</feature>
<gene>
    <name evidence="2" type="ORF">G2W53_027192</name>
</gene>
<dbReference type="EMBL" id="JAAIUW010000008">
    <property type="protein sequence ID" value="KAF7821737.1"/>
    <property type="molecule type" value="Genomic_DNA"/>
</dbReference>
<proteinExistence type="predicted"/>
<reference evidence="2" key="1">
    <citation type="submission" date="2020-09" db="EMBL/GenBank/DDBJ databases">
        <title>Genome-Enabled Discovery of Anthraquinone Biosynthesis in Senna tora.</title>
        <authorList>
            <person name="Kang S.-H."/>
            <person name="Pandey R.P."/>
            <person name="Lee C.-M."/>
            <person name="Sim J.-S."/>
            <person name="Jeong J.-T."/>
            <person name="Choi B.-S."/>
            <person name="Jung M."/>
            <person name="Ginzburg D."/>
            <person name="Zhao K."/>
            <person name="Won S.Y."/>
            <person name="Oh T.-J."/>
            <person name="Yu Y."/>
            <person name="Kim N.-H."/>
            <person name="Lee O.R."/>
            <person name="Lee T.-H."/>
            <person name="Bashyal P."/>
            <person name="Kim T.-S."/>
            <person name="Lee W.-H."/>
            <person name="Kawkins C."/>
            <person name="Kim C.-K."/>
            <person name="Kim J.S."/>
            <person name="Ahn B.O."/>
            <person name="Rhee S.Y."/>
            <person name="Sohng J.K."/>
        </authorList>
    </citation>
    <scope>NUCLEOTIDE SEQUENCE</scope>
    <source>
        <tissue evidence="2">Leaf</tissue>
    </source>
</reference>
<keyword evidence="3" id="KW-1185">Reference proteome</keyword>
<feature type="region of interest" description="Disordered" evidence="1">
    <location>
        <begin position="1"/>
        <end position="77"/>
    </location>
</feature>
<organism evidence="2 3">
    <name type="scientific">Senna tora</name>
    <dbReference type="NCBI Taxonomy" id="362788"/>
    <lineage>
        <taxon>Eukaryota</taxon>
        <taxon>Viridiplantae</taxon>
        <taxon>Streptophyta</taxon>
        <taxon>Embryophyta</taxon>
        <taxon>Tracheophyta</taxon>
        <taxon>Spermatophyta</taxon>
        <taxon>Magnoliopsida</taxon>
        <taxon>eudicotyledons</taxon>
        <taxon>Gunneridae</taxon>
        <taxon>Pentapetalae</taxon>
        <taxon>rosids</taxon>
        <taxon>fabids</taxon>
        <taxon>Fabales</taxon>
        <taxon>Fabaceae</taxon>
        <taxon>Caesalpinioideae</taxon>
        <taxon>Cassia clade</taxon>
        <taxon>Senna</taxon>
    </lineage>
</organism>
<accession>A0A834WGC3</accession>
<dbReference type="Proteomes" id="UP000634136">
    <property type="component" value="Unassembled WGS sequence"/>
</dbReference>
<sequence>MPSDGDHTQCDEKTASHRERCGFFSPRQEDTRDHRTDKEEIRHLKDQVQYLQPQLTGGAQDFEGIQGIHHNQSEHTS</sequence>
<protein>
    <submittedName>
        <fullName evidence="2">Uncharacterized protein</fullName>
    </submittedName>
</protein>
<evidence type="ECO:0000313" key="2">
    <source>
        <dbReference type="EMBL" id="KAF7821737.1"/>
    </source>
</evidence>
<evidence type="ECO:0000313" key="3">
    <source>
        <dbReference type="Proteomes" id="UP000634136"/>
    </source>
</evidence>
<comment type="caution">
    <text evidence="2">The sequence shown here is derived from an EMBL/GenBank/DDBJ whole genome shotgun (WGS) entry which is preliminary data.</text>
</comment>
<evidence type="ECO:0000256" key="1">
    <source>
        <dbReference type="SAM" id="MobiDB-lite"/>
    </source>
</evidence>